<reference evidence="1 2" key="1">
    <citation type="journal article" date="2016" name="Genome Announc.">
        <title>Draft Genome Sequences of Five Rapidly Growing Mycobacterium Species, M. thermoresistibile, M. fortuitum subsp. acetamidolyticum, M. canariasense, M. brisbanense, and M. novocastrense.</title>
        <authorList>
            <person name="Katahira K."/>
            <person name="Ogura Y."/>
            <person name="Gotoh Y."/>
            <person name="Hayashi T."/>
        </authorList>
    </citation>
    <scope>NUCLEOTIDE SEQUENCE [LARGE SCALE GENOMIC DNA]</scope>
    <source>
        <strain evidence="1 2">JCM6368</strain>
    </source>
</reference>
<comment type="caution">
    <text evidence="1">The sequence shown here is derived from an EMBL/GenBank/DDBJ whole genome shotgun (WGS) entry which is preliminary data.</text>
</comment>
<reference evidence="2" key="2">
    <citation type="submission" date="2016-02" db="EMBL/GenBank/DDBJ databases">
        <title>Draft genome sequence of five rapidly growing Mycobacterium species.</title>
        <authorList>
            <person name="Katahira K."/>
            <person name="Gotou Y."/>
            <person name="Iida K."/>
            <person name="Ogura Y."/>
            <person name="Hayashi T."/>
        </authorList>
    </citation>
    <scope>NUCLEOTIDE SEQUENCE [LARGE SCALE GENOMIC DNA]</scope>
    <source>
        <strain evidence="2">JCM6368</strain>
    </source>
</reference>
<proteinExistence type="predicted"/>
<evidence type="ECO:0000313" key="1">
    <source>
        <dbReference type="EMBL" id="GAT02527.1"/>
    </source>
</evidence>
<accession>A0A100WQM6</accession>
<organism evidence="1 2">
    <name type="scientific">Mycolicibacterium fortuitum subsp. acetamidolyticum</name>
    <dbReference type="NCBI Taxonomy" id="144550"/>
    <lineage>
        <taxon>Bacteria</taxon>
        <taxon>Bacillati</taxon>
        <taxon>Actinomycetota</taxon>
        <taxon>Actinomycetes</taxon>
        <taxon>Mycobacteriales</taxon>
        <taxon>Mycobacteriaceae</taxon>
        <taxon>Mycolicibacterium</taxon>
    </lineage>
</organism>
<evidence type="ECO:0008006" key="3">
    <source>
        <dbReference type="Google" id="ProtNLM"/>
    </source>
</evidence>
<dbReference type="EMBL" id="BCSZ01000025">
    <property type="protein sequence ID" value="GAT02527.1"/>
    <property type="molecule type" value="Genomic_DNA"/>
</dbReference>
<evidence type="ECO:0000313" key="2">
    <source>
        <dbReference type="Proteomes" id="UP000069705"/>
    </source>
</evidence>
<protein>
    <recommendedName>
        <fullName evidence="3">Transposase</fullName>
    </recommendedName>
</protein>
<dbReference type="Proteomes" id="UP000069705">
    <property type="component" value="Unassembled WGS sequence"/>
</dbReference>
<gene>
    <name evidence="1" type="ORF">RMCFA_2639</name>
</gene>
<dbReference type="AlphaFoldDB" id="A0A100WQM6"/>
<sequence>MIAMTDHNLAQATLLIAALRAQIADMTPKLARVEREATCGHTSRDRALRREATLLRRDVSQAQFLIARLHHRFPQAATEPTACDNDHVRPAAAV</sequence>
<name>A0A100WQM6_MYCFO</name>